<name>A0A316WXA3_9FLAO</name>
<keyword evidence="1" id="KW-0812">Transmembrane</keyword>
<dbReference type="OrthoDB" id="1253697at2"/>
<dbReference type="AlphaFoldDB" id="A0A316WXA3"/>
<comment type="caution">
    <text evidence="2">The sequence shown here is derived from an EMBL/GenBank/DDBJ whole genome shotgun (WGS) entry which is preliminary data.</text>
</comment>
<accession>A0A316WXA3</accession>
<sequence length="376" mass="43594">MKLITRIILLTVLLCQVPLLGQKISDDSLLKKANQEIYNNPDNAIRIGKKLLQKEKDINKSIKIYLLLSTAEIAKRNFDESLKHILKARELVRKTHDPKIQASFFISTAVLFQQMELYSKSLETLDEADEYLAKLPDGLSYKYFETARSYALRGMIYKSQSNPEIALQEFLIAVQNFEKVKDQKTTFFNQSIMYYNIGYCYLNLNQSENAETAFIRSRDFADLIKAKSLEAFALKGMAEVQKQKHQNQTALELLIKAQELGKESGDLTLNEGIYKEMSDNYLAMGEQDMYQIYSKKYIENKFKREQSELSSINNAIDAHNIETQRKSNEVTKHYDNFIIVSVITGFIILALIVIMILKTRRRNKNYKKKIQQLLRS</sequence>
<feature type="transmembrane region" description="Helical" evidence="1">
    <location>
        <begin position="337"/>
        <end position="357"/>
    </location>
</feature>
<protein>
    <recommendedName>
        <fullName evidence="4">Tetratricopeptide repeat protein</fullName>
    </recommendedName>
</protein>
<dbReference type="Proteomes" id="UP000236182">
    <property type="component" value="Unassembled WGS sequence"/>
</dbReference>
<evidence type="ECO:0000256" key="1">
    <source>
        <dbReference type="SAM" id="Phobius"/>
    </source>
</evidence>
<evidence type="ECO:0000313" key="2">
    <source>
        <dbReference type="EMBL" id="PWN65887.1"/>
    </source>
</evidence>
<keyword evidence="3" id="KW-1185">Reference proteome</keyword>
<proteinExistence type="predicted"/>
<gene>
    <name evidence="2" type="ORF">C1638_005740</name>
</gene>
<dbReference type="EMBL" id="PPEI02000002">
    <property type="protein sequence ID" value="PWN65887.1"/>
    <property type="molecule type" value="Genomic_DNA"/>
</dbReference>
<organism evidence="2 3">
    <name type="scientific">Chryseobacterium oncorhynchi</name>
    <dbReference type="NCBI Taxonomy" id="741074"/>
    <lineage>
        <taxon>Bacteria</taxon>
        <taxon>Pseudomonadati</taxon>
        <taxon>Bacteroidota</taxon>
        <taxon>Flavobacteriia</taxon>
        <taxon>Flavobacteriales</taxon>
        <taxon>Weeksellaceae</taxon>
        <taxon>Chryseobacterium group</taxon>
        <taxon>Chryseobacterium</taxon>
    </lineage>
</organism>
<keyword evidence="1" id="KW-0472">Membrane</keyword>
<evidence type="ECO:0008006" key="4">
    <source>
        <dbReference type="Google" id="ProtNLM"/>
    </source>
</evidence>
<dbReference type="SMART" id="SM00028">
    <property type="entry name" value="TPR"/>
    <property type="match status" value="4"/>
</dbReference>
<evidence type="ECO:0000313" key="3">
    <source>
        <dbReference type="Proteomes" id="UP000236182"/>
    </source>
</evidence>
<dbReference type="SUPFAM" id="SSF48452">
    <property type="entry name" value="TPR-like"/>
    <property type="match status" value="2"/>
</dbReference>
<keyword evidence="1" id="KW-1133">Transmembrane helix</keyword>
<reference evidence="2" key="1">
    <citation type="submission" date="2018-04" db="EMBL/GenBank/DDBJ databases">
        <title>Draft Genome Sequences of Chryseobacterium lactis NCTC11390T isolated from milk, Chryseobacterium oncorhynchi 701B-08T from rainbow trout, and Chryseobacterium viscerum 687B-08T from diseased fish.</title>
        <authorList>
            <person name="Jeong J.-J."/>
            <person name="Lee Y.J."/>
            <person name="Pathiraja D."/>
            <person name="Park B."/>
            <person name="Choi I.-G."/>
            <person name="Kim K.D."/>
        </authorList>
    </citation>
    <scope>NUCLEOTIDE SEQUENCE [LARGE SCALE GENOMIC DNA]</scope>
    <source>
        <strain evidence="2">701B-08</strain>
    </source>
</reference>
<dbReference type="Gene3D" id="1.25.40.10">
    <property type="entry name" value="Tetratricopeptide repeat domain"/>
    <property type="match status" value="2"/>
</dbReference>
<dbReference type="InterPro" id="IPR019734">
    <property type="entry name" value="TPR_rpt"/>
</dbReference>
<dbReference type="RefSeq" id="WP_109619116.1">
    <property type="nucleotide sequence ID" value="NZ_PPEI02000002.1"/>
</dbReference>
<dbReference type="InterPro" id="IPR011990">
    <property type="entry name" value="TPR-like_helical_dom_sf"/>
</dbReference>